<name>A0ABT7VV93_9GAMM</name>
<feature type="domain" description="ATPase AAA-type core" evidence="1">
    <location>
        <begin position="78"/>
        <end position="291"/>
    </location>
</feature>
<accession>A0ABT7VV93</accession>
<evidence type="ECO:0000259" key="1">
    <source>
        <dbReference type="Pfam" id="PF13304"/>
    </source>
</evidence>
<gene>
    <name evidence="2" type="ORF">QUF54_09115</name>
</gene>
<dbReference type="InterPro" id="IPR003959">
    <property type="entry name" value="ATPase_AAA_core"/>
</dbReference>
<dbReference type="InterPro" id="IPR014555">
    <property type="entry name" value="RecF-like"/>
</dbReference>
<dbReference type="Gene3D" id="3.40.50.300">
    <property type="entry name" value="P-loop containing nucleotide triphosphate hydrolases"/>
    <property type="match status" value="1"/>
</dbReference>
<reference evidence="2" key="1">
    <citation type="submission" date="2023-06" db="EMBL/GenBank/DDBJ databases">
        <title>Uncultivated large filamentous bacteria from sulfidic sediments reveal new species and different genomic features in energy metabolism and defense.</title>
        <authorList>
            <person name="Fonseca A."/>
        </authorList>
    </citation>
    <scope>NUCLEOTIDE SEQUENCE</scope>
    <source>
        <strain evidence="2">HSG4</strain>
    </source>
</reference>
<dbReference type="InterPro" id="IPR027417">
    <property type="entry name" value="P-loop_NTPase"/>
</dbReference>
<organism evidence="2 3">
    <name type="scientific">Candidatus Marithioploca araucensis</name>
    <dbReference type="NCBI Taxonomy" id="70273"/>
    <lineage>
        <taxon>Bacteria</taxon>
        <taxon>Pseudomonadati</taxon>
        <taxon>Pseudomonadota</taxon>
        <taxon>Gammaproteobacteria</taxon>
        <taxon>Thiotrichales</taxon>
        <taxon>Thiotrichaceae</taxon>
        <taxon>Candidatus Marithioploca</taxon>
    </lineage>
</organism>
<dbReference type="EMBL" id="JAUCGM010000677">
    <property type="protein sequence ID" value="MDM8563499.1"/>
    <property type="molecule type" value="Genomic_DNA"/>
</dbReference>
<evidence type="ECO:0000313" key="3">
    <source>
        <dbReference type="Proteomes" id="UP001171945"/>
    </source>
</evidence>
<comment type="caution">
    <text evidence="2">The sequence shown here is derived from an EMBL/GenBank/DDBJ whole genome shotgun (WGS) entry which is preliminary data.</text>
</comment>
<proteinExistence type="predicted"/>
<keyword evidence="3" id="KW-1185">Reference proteome</keyword>
<sequence length="345" mass="39897">KFKVQKALSKLGGFKEVVSRGHENEEIELAIQFRMPIANVQRLVTYRLQITLKNNQPIIKREVLRYKRSRYGSPYHFLDFQYGKGYAITNEADFDKPDEQLDREEQTLDSPNILAIKGLGQFKRFKAANAFRQLIENWHISDFHLNQARQIQEDSYAEHLSRQGDNLSLVTKFIYENHPDIFAQILTKLSERVPGIQNVAAKTTEDGRVLLKFQDNAFKEPFLARSVSDGTLKMFAYLILLHDPSPHPLLCVEEPENQLYPHLLYELAEEFRLYSLRGGQVMVSSHSPDFLNAVELDEIFWLVKKEGYTTIRRAKEVELVSNLVKGGDKPGWLWEKGLFEGANPK</sequence>
<dbReference type="Pfam" id="PF13304">
    <property type="entry name" value="AAA_21"/>
    <property type="match status" value="1"/>
</dbReference>
<evidence type="ECO:0000313" key="2">
    <source>
        <dbReference type="EMBL" id="MDM8563499.1"/>
    </source>
</evidence>
<feature type="non-terminal residue" evidence="2">
    <location>
        <position position="1"/>
    </location>
</feature>
<dbReference type="PIRSF" id="PIRSF029347">
    <property type="entry name" value="RecF"/>
    <property type="match status" value="1"/>
</dbReference>
<dbReference type="PANTHER" id="PTHR40396">
    <property type="entry name" value="ATPASE-LIKE PROTEIN"/>
    <property type="match status" value="1"/>
</dbReference>
<protein>
    <submittedName>
        <fullName evidence="2">AAA family ATPase</fullName>
    </submittedName>
</protein>
<dbReference type="SUPFAM" id="SSF52540">
    <property type="entry name" value="P-loop containing nucleoside triphosphate hydrolases"/>
    <property type="match status" value="1"/>
</dbReference>
<dbReference type="Proteomes" id="UP001171945">
    <property type="component" value="Unassembled WGS sequence"/>
</dbReference>
<dbReference type="PANTHER" id="PTHR40396:SF1">
    <property type="entry name" value="ATPASE AAA-TYPE CORE DOMAIN-CONTAINING PROTEIN"/>
    <property type="match status" value="1"/>
</dbReference>